<evidence type="ECO:0000313" key="2">
    <source>
        <dbReference type="Proteomes" id="UP001346869"/>
    </source>
</evidence>
<proteinExistence type="predicted"/>
<organism evidence="1 2">
    <name type="scientific">Eleginops maclovinus</name>
    <name type="common">Patagonian blennie</name>
    <name type="synonym">Eleginus maclovinus</name>
    <dbReference type="NCBI Taxonomy" id="56733"/>
    <lineage>
        <taxon>Eukaryota</taxon>
        <taxon>Metazoa</taxon>
        <taxon>Chordata</taxon>
        <taxon>Craniata</taxon>
        <taxon>Vertebrata</taxon>
        <taxon>Euteleostomi</taxon>
        <taxon>Actinopterygii</taxon>
        <taxon>Neopterygii</taxon>
        <taxon>Teleostei</taxon>
        <taxon>Neoteleostei</taxon>
        <taxon>Acanthomorphata</taxon>
        <taxon>Eupercaria</taxon>
        <taxon>Perciformes</taxon>
        <taxon>Notothenioidei</taxon>
        <taxon>Eleginopidae</taxon>
        <taxon>Eleginops</taxon>
    </lineage>
</organism>
<gene>
    <name evidence="1" type="ORF">PBY51_003549</name>
</gene>
<dbReference type="Proteomes" id="UP001346869">
    <property type="component" value="Unassembled WGS sequence"/>
</dbReference>
<reference evidence="1 2" key="2">
    <citation type="journal article" date="2023" name="Mol. Biol. Evol.">
        <title>Genomics of Secondarily Temperate Adaptation in the Only Non-Antarctic Icefish.</title>
        <authorList>
            <person name="Rivera-Colon A.G."/>
            <person name="Rayamajhi N."/>
            <person name="Minhas B.F."/>
            <person name="Madrigal G."/>
            <person name="Bilyk K.T."/>
            <person name="Yoon V."/>
            <person name="Hune M."/>
            <person name="Gregory S."/>
            <person name="Cheng C.H.C."/>
            <person name="Catchen J.M."/>
        </authorList>
    </citation>
    <scope>NUCLEOTIDE SEQUENCE [LARGE SCALE GENOMIC DNA]</scope>
    <source>
        <strain evidence="1">JMC-PN-2008</strain>
    </source>
</reference>
<evidence type="ECO:0000313" key="1">
    <source>
        <dbReference type="EMBL" id="KAK5870616.1"/>
    </source>
</evidence>
<comment type="caution">
    <text evidence="1">The sequence shown here is derived from an EMBL/GenBank/DDBJ whole genome shotgun (WGS) entry which is preliminary data.</text>
</comment>
<name>A0AAN7XV35_ELEMC</name>
<sequence length="92" mass="9993">MRWSSLFTDLKRRNFLSVFSSPSQSPGSKAQESSLEMCDITFAPSQSCNGSDITEATPPSPPSSAASFTVWMDDVIVSAAALSDRLTQRRSE</sequence>
<dbReference type="AlphaFoldDB" id="A0AAN7XV35"/>
<reference evidence="1 2" key="1">
    <citation type="journal article" date="2023" name="Genes (Basel)">
        <title>Chromosome-Level Genome Assembly and Circadian Gene Repertoire of the Patagonia Blennie Eleginops maclovinus-The Closest Ancestral Proxy of Antarctic Cryonotothenioids.</title>
        <authorList>
            <person name="Cheng C.C."/>
            <person name="Rivera-Colon A.G."/>
            <person name="Minhas B.F."/>
            <person name="Wilson L."/>
            <person name="Rayamajhi N."/>
            <person name="Vargas-Chacoff L."/>
            <person name="Catchen J.M."/>
        </authorList>
    </citation>
    <scope>NUCLEOTIDE SEQUENCE [LARGE SCALE GENOMIC DNA]</scope>
    <source>
        <strain evidence="1">JMC-PN-2008</strain>
    </source>
</reference>
<keyword evidence="2" id="KW-1185">Reference proteome</keyword>
<protein>
    <submittedName>
        <fullName evidence="1">Uncharacterized protein</fullName>
    </submittedName>
</protein>
<dbReference type="EMBL" id="JAUZQC010000005">
    <property type="protein sequence ID" value="KAK5870616.1"/>
    <property type="molecule type" value="Genomic_DNA"/>
</dbReference>
<accession>A0AAN7XV35</accession>